<gene>
    <name evidence="1" type="ORF">ABE65_012515</name>
</gene>
<dbReference type="STRING" id="1221500.ABE65_012515"/>
<sequence length="62" mass="7303">MLPIVFPENKLEYIPALITLALFTIFAWRTVVFFKKHSAKELKRAQLIEEDLLSQELKNKDL</sequence>
<reference evidence="1 2" key="1">
    <citation type="submission" date="2016-04" db="EMBL/GenBank/DDBJ databases">
        <title>Complete genome sequence of Fictibacillus phosphorivorans G25-29, a strain toxic to nematodes.</title>
        <authorList>
            <person name="Zheng Z."/>
        </authorList>
    </citation>
    <scope>NUCLEOTIDE SEQUENCE [LARGE SCALE GENOMIC DNA]</scope>
    <source>
        <strain evidence="1 2">G25-29</strain>
    </source>
</reference>
<dbReference type="OrthoDB" id="2390218at2"/>
<dbReference type="EMBL" id="CP015378">
    <property type="protein sequence ID" value="ANC77575.1"/>
    <property type="molecule type" value="Genomic_DNA"/>
</dbReference>
<dbReference type="RefSeq" id="WP_066395384.1">
    <property type="nucleotide sequence ID" value="NZ_CP015378.1"/>
</dbReference>
<proteinExistence type="predicted"/>
<dbReference type="Proteomes" id="UP000076623">
    <property type="component" value="Chromosome"/>
</dbReference>
<accession>A0A161IP44</accession>
<dbReference type="KEGG" id="fpn:ABE65_012515"/>
<keyword evidence="2" id="KW-1185">Reference proteome</keyword>
<protein>
    <submittedName>
        <fullName evidence="1">Uncharacterized protein</fullName>
    </submittedName>
</protein>
<dbReference type="AlphaFoldDB" id="A0A161IP44"/>
<evidence type="ECO:0000313" key="2">
    <source>
        <dbReference type="Proteomes" id="UP000076623"/>
    </source>
</evidence>
<evidence type="ECO:0000313" key="1">
    <source>
        <dbReference type="EMBL" id="ANC77575.1"/>
    </source>
</evidence>
<name>A0A161IP44_9BACL</name>
<organism evidence="1 2">
    <name type="scientific">Fictibacillus phosphorivorans</name>
    <dbReference type="NCBI Taxonomy" id="1221500"/>
    <lineage>
        <taxon>Bacteria</taxon>
        <taxon>Bacillati</taxon>
        <taxon>Bacillota</taxon>
        <taxon>Bacilli</taxon>
        <taxon>Bacillales</taxon>
        <taxon>Fictibacillaceae</taxon>
        <taxon>Fictibacillus</taxon>
    </lineage>
</organism>